<dbReference type="InterPro" id="IPR032710">
    <property type="entry name" value="NTF2-like_dom_sf"/>
</dbReference>
<proteinExistence type="predicted"/>
<reference evidence="2 3" key="1">
    <citation type="journal article" date="2019" name="Emerg. Microbes Infect.">
        <title>Comprehensive subspecies identification of 175 nontuberculous mycobacteria species based on 7547 genomic profiles.</title>
        <authorList>
            <person name="Matsumoto Y."/>
            <person name="Kinjo T."/>
            <person name="Motooka D."/>
            <person name="Nabeya D."/>
            <person name="Jung N."/>
            <person name="Uechi K."/>
            <person name="Horii T."/>
            <person name="Iida T."/>
            <person name="Fujita J."/>
            <person name="Nakamura S."/>
        </authorList>
    </citation>
    <scope>NUCLEOTIDE SEQUENCE [LARGE SCALE GENOMIC DNA]</scope>
    <source>
        <strain evidence="2 3">JCM 30275</strain>
    </source>
</reference>
<dbReference type="EMBL" id="AP022620">
    <property type="protein sequence ID" value="BBZ75156.1"/>
    <property type="molecule type" value="Genomic_DNA"/>
</dbReference>
<evidence type="ECO:0000259" key="1">
    <source>
        <dbReference type="Pfam" id="PF12680"/>
    </source>
</evidence>
<organism evidence="2 3">
    <name type="scientific">Mycolicibacterium anyangense</name>
    <dbReference type="NCBI Taxonomy" id="1431246"/>
    <lineage>
        <taxon>Bacteria</taxon>
        <taxon>Bacillati</taxon>
        <taxon>Actinomycetota</taxon>
        <taxon>Actinomycetes</taxon>
        <taxon>Mycobacteriales</taxon>
        <taxon>Mycobacteriaceae</taxon>
        <taxon>Mycolicibacterium</taxon>
    </lineage>
</organism>
<dbReference type="AlphaFoldDB" id="A0A6N4VZN6"/>
<dbReference type="SUPFAM" id="SSF54427">
    <property type="entry name" value="NTF2-like"/>
    <property type="match status" value="1"/>
</dbReference>
<evidence type="ECO:0000313" key="3">
    <source>
        <dbReference type="Proteomes" id="UP000467249"/>
    </source>
</evidence>
<name>A0A6N4VZN6_9MYCO</name>
<accession>A0A6N4VZN6</accession>
<dbReference type="InterPro" id="IPR037401">
    <property type="entry name" value="SnoaL-like"/>
</dbReference>
<protein>
    <recommendedName>
        <fullName evidence="1">SnoaL-like domain-containing protein</fullName>
    </recommendedName>
</protein>
<keyword evidence="3" id="KW-1185">Reference proteome</keyword>
<dbReference type="Gene3D" id="3.10.450.50">
    <property type="match status" value="1"/>
</dbReference>
<dbReference type="KEGG" id="many:MANY_04930"/>
<sequence>MDLGSQTLRTVQRYNYELWNEQKYEIAHEIIGAEVVRHEPGVRHVLTHDMAVQRVRDLWSEVRTVTFDLLHTVVDGELCTIVYQADFRTHEGAAGSIASIEVFRVVNGLIVEVWNNSHDQGRWPEAKEFSL</sequence>
<dbReference type="Proteomes" id="UP000467249">
    <property type="component" value="Chromosome"/>
</dbReference>
<feature type="domain" description="SnoaL-like" evidence="1">
    <location>
        <begin position="12"/>
        <end position="113"/>
    </location>
</feature>
<evidence type="ECO:0000313" key="2">
    <source>
        <dbReference type="EMBL" id="BBZ75156.1"/>
    </source>
</evidence>
<dbReference type="Pfam" id="PF12680">
    <property type="entry name" value="SnoaL_2"/>
    <property type="match status" value="1"/>
</dbReference>
<gene>
    <name evidence="2" type="ORF">MANY_04930</name>
</gene>